<dbReference type="PANTHER" id="PTHR30001:SF0">
    <property type="entry name" value="RIBONUCLEASE G"/>
    <property type="match status" value="1"/>
</dbReference>
<keyword evidence="11" id="KW-0862">Zinc</keyword>
<accession>A0AAW5Q6H1</accession>
<feature type="compositionally biased region" description="Low complexity" evidence="17">
    <location>
        <begin position="111"/>
        <end position="128"/>
    </location>
</feature>
<keyword evidence="12" id="KW-0460">Magnesium</keyword>
<feature type="compositionally biased region" description="Basic residues" evidence="17">
    <location>
        <begin position="286"/>
        <end position="297"/>
    </location>
</feature>
<name>A0AAW5Q6H1_9ACTN</name>
<sequence>MSDPNLTIDDLAALPERMRAHAAAKAVGMTSKEFLAAMAGIGVEIKSAQSGVTRDVLLTWFNSRSDAAEAPAAEAPAAEAPAKKAPARKAAKKSAAKKAPAEKVPADEAPARTTAAEATGADVAPAEGETAEGETAETRSARKTPARKSPARKTTAEKTAEKATAAEKSAARTADDTVPAEDTRSDAARTGGGKTDARNRPPLPEIAIVTGEVGAAEPGNRRRRSTATPSFSPLFLSPEDTAAATERSDSAGQSHSTAPSDSATRSDPTAQPDSTEQSDSGEGGTRRRRRGRRGRGRGRGEGGDEQNGQDTTSGPDAGAAGSDDVTGDDDNDADDRTAATAASSGDTDGADASDDAATAARGTGRDRSDDAADRTADDADGQDESGDDDADESDDSSGAPSGSRRRRRRRRRGGGSGADDAQTSSDDPPHTEVHERDPRRRTGRAGQDSSTSSDEVQGITGSTRLEAKRQRRRDGREAGRRRQPILSEAEFLARREAVDRVMVVREKQRTDGKGLMTQVGVLEDKVLVEHFVTTESARSMVGNVYLGRVQNVLPSMEAAFVDIGRGRNGVLYAGEVNWEAAGLGGKARRIEQALKSGDMVLVQVTKDPVGQKGARLSTQISLAGRFLVYVPDGNSTGISRKLPDTERRRLKGILKEVVPEGSGVIIRTAAEGVSAEEIGRDVERLAAQWTEISEAAAKRTESGSGTPVALYEEPDLLVKVVRDLFNEDFSKLVIQGETSWNTVHGYVSRVAPEMVDRLERHDNPDVDVFATHRVDEQLAKALDRKVWLPSGGSLVIDRTEAMTVIDVNTGKYTGSGGNLEETVTKNNLEAAEEIVRQLRLRDVGGMVIIDFIDMVLEANRDLVLRRLTEALGRDRTRHQVSEVTSLGLVQLTRKKLGTGLVEAFSTPCEHCQGRGLIVHADPLHTESHNADEPGAKRGRRRGGNGNGKGNGESDSASPKQTPRKDGPAPAAHPAALAIARQNAEAGAGGTDSADQKIVEAAEVAAPVVVAAPPAEAGTDKAGTDEADAPAATSAAEAAASSAADGATPSAADAATTAVATSAADEGETAPAAAPEAGVADSADAAGVTRPARRRRASRRAASNAPAPETAAADSAAKEVVETPQAESATVAEAEEIVDEVESATSGGGAAPGTSADATSADAATTGATSGRRPRRRSTRREAGAATADSAAATSAAGAATEIPAAPAASVEPPAGVEAAPLAQTPTAVVAEPRRRPARRRATRSTTAPTSD</sequence>
<evidence type="ECO:0000256" key="3">
    <source>
        <dbReference type="ARBA" id="ARBA00004496"/>
    </source>
</evidence>
<feature type="compositionally biased region" description="Low complexity" evidence="17">
    <location>
        <begin position="338"/>
        <end position="347"/>
    </location>
</feature>
<evidence type="ECO:0000313" key="20">
    <source>
        <dbReference type="Proteomes" id="UP001206890"/>
    </source>
</evidence>
<keyword evidence="7" id="KW-0507">mRNA processing</keyword>
<keyword evidence="13" id="KW-0694">RNA-binding</keyword>
<feature type="compositionally biased region" description="Low complexity" evidence="17">
    <location>
        <begin position="1028"/>
        <end position="1089"/>
    </location>
</feature>
<keyword evidence="5" id="KW-0963">Cytoplasm</keyword>
<feature type="region of interest" description="Disordered" evidence="17">
    <location>
        <begin position="67"/>
        <end position="482"/>
    </location>
</feature>
<proteinExistence type="inferred from homology"/>
<dbReference type="CDD" id="cd04453">
    <property type="entry name" value="S1_RNase_E"/>
    <property type="match status" value="1"/>
</dbReference>
<dbReference type="RefSeq" id="WP_259824552.1">
    <property type="nucleotide sequence ID" value="NZ_JALXRO010000003.1"/>
</dbReference>
<comment type="cofactor">
    <cofactor evidence="1">
        <name>Mg(2+)</name>
        <dbReference type="ChEBI" id="CHEBI:18420"/>
    </cofactor>
</comment>
<dbReference type="NCBIfam" id="TIGR00757">
    <property type="entry name" value="RNaseEG"/>
    <property type="match status" value="1"/>
</dbReference>
<dbReference type="PANTHER" id="PTHR30001">
    <property type="entry name" value="RIBONUCLEASE"/>
    <property type="match status" value="1"/>
</dbReference>
<reference evidence="19" key="1">
    <citation type="submission" date="2022-04" db="EMBL/GenBank/DDBJ databases">
        <title>Human microbiome associated bacterial genomes.</title>
        <authorList>
            <person name="Sandstrom S."/>
            <person name="Salamzade R."/>
            <person name="Kalan L.R."/>
        </authorList>
    </citation>
    <scope>NUCLEOTIDE SEQUENCE</scope>
    <source>
        <strain evidence="19">P3-SID1762</strain>
    </source>
</reference>
<dbReference type="EMBL" id="JALXTC010000017">
    <property type="protein sequence ID" value="MCT2117205.1"/>
    <property type="molecule type" value="Genomic_DNA"/>
</dbReference>
<feature type="compositionally biased region" description="Basic and acidic residues" evidence="17">
    <location>
        <begin position="427"/>
        <end position="440"/>
    </location>
</feature>
<feature type="compositionally biased region" description="Basic residues" evidence="17">
    <location>
        <begin position="403"/>
        <end position="413"/>
    </location>
</feature>
<feature type="compositionally biased region" description="Polar residues" evidence="17">
    <location>
        <begin position="447"/>
        <end position="463"/>
    </location>
</feature>
<feature type="compositionally biased region" description="Low complexity" evidence="17">
    <location>
        <begin position="1183"/>
        <end position="1230"/>
    </location>
</feature>
<feature type="region of interest" description="Disordered" evidence="17">
    <location>
        <begin position="1014"/>
        <end position="1251"/>
    </location>
</feature>
<keyword evidence="6" id="KW-0698">rRNA processing</keyword>
<comment type="cofactor">
    <cofactor evidence="2">
        <name>Zn(2+)</name>
        <dbReference type="ChEBI" id="CHEBI:29105"/>
    </cofactor>
</comment>
<dbReference type="GO" id="GO:0003723">
    <property type="term" value="F:RNA binding"/>
    <property type="evidence" value="ECO:0007669"/>
    <property type="project" value="UniProtKB-KW"/>
</dbReference>
<protein>
    <recommendedName>
        <fullName evidence="16">Ribonuclease E</fullName>
        <ecNumber evidence="15">3.1.26.12</ecNumber>
    </recommendedName>
</protein>
<feature type="compositionally biased region" description="Low complexity" evidence="17">
    <location>
        <begin position="1151"/>
        <end position="1170"/>
    </location>
</feature>
<dbReference type="InterPro" id="IPR012340">
    <property type="entry name" value="NA-bd_OB-fold"/>
</dbReference>
<evidence type="ECO:0000256" key="8">
    <source>
        <dbReference type="ARBA" id="ARBA00022694"/>
    </source>
</evidence>
<dbReference type="GO" id="GO:0006364">
    <property type="term" value="P:rRNA processing"/>
    <property type="evidence" value="ECO:0007669"/>
    <property type="project" value="UniProtKB-KW"/>
</dbReference>
<dbReference type="SUPFAM" id="SSF50249">
    <property type="entry name" value="Nucleic acid-binding proteins"/>
    <property type="match status" value="1"/>
</dbReference>
<gene>
    <name evidence="19" type="ORF">M3D93_05470</name>
</gene>
<dbReference type="InterPro" id="IPR003029">
    <property type="entry name" value="S1_domain"/>
</dbReference>
<evidence type="ECO:0000256" key="9">
    <source>
        <dbReference type="ARBA" id="ARBA00022723"/>
    </source>
</evidence>
<evidence type="ECO:0000256" key="5">
    <source>
        <dbReference type="ARBA" id="ARBA00022490"/>
    </source>
</evidence>
<evidence type="ECO:0000256" key="1">
    <source>
        <dbReference type="ARBA" id="ARBA00001946"/>
    </source>
</evidence>
<evidence type="ECO:0000256" key="13">
    <source>
        <dbReference type="ARBA" id="ARBA00022884"/>
    </source>
</evidence>
<evidence type="ECO:0000256" key="10">
    <source>
        <dbReference type="ARBA" id="ARBA00022801"/>
    </source>
</evidence>
<evidence type="ECO:0000256" key="14">
    <source>
        <dbReference type="ARBA" id="ARBA00050524"/>
    </source>
</evidence>
<feature type="compositionally biased region" description="Basic and acidic residues" evidence="17">
    <location>
        <begin position="922"/>
        <end position="935"/>
    </location>
</feature>
<comment type="similarity">
    <text evidence="4">Belongs to the RNase E/G family.</text>
</comment>
<feature type="compositionally biased region" description="Basic and acidic residues" evidence="17">
    <location>
        <begin position="99"/>
        <end position="110"/>
    </location>
</feature>
<dbReference type="PROSITE" id="PS50126">
    <property type="entry name" value="S1"/>
    <property type="match status" value="1"/>
</dbReference>
<dbReference type="AlphaFoldDB" id="A0AAW5Q6H1"/>
<feature type="compositionally biased region" description="Low complexity" evidence="17">
    <location>
        <begin position="68"/>
        <end position="84"/>
    </location>
</feature>
<keyword evidence="8" id="KW-0819">tRNA processing</keyword>
<feature type="compositionally biased region" description="Basic residues" evidence="17">
    <location>
        <begin position="85"/>
        <end position="96"/>
    </location>
</feature>
<feature type="domain" description="S1 motif" evidence="18">
    <location>
        <begin position="542"/>
        <end position="619"/>
    </location>
</feature>
<evidence type="ECO:0000256" key="16">
    <source>
        <dbReference type="ARBA" id="ARBA00072999"/>
    </source>
</evidence>
<evidence type="ECO:0000256" key="6">
    <source>
        <dbReference type="ARBA" id="ARBA00022552"/>
    </source>
</evidence>
<evidence type="ECO:0000256" key="17">
    <source>
        <dbReference type="SAM" id="MobiDB-lite"/>
    </source>
</evidence>
<feature type="compositionally biased region" description="Basic and acidic residues" evidence="17">
    <location>
        <begin position="363"/>
        <end position="377"/>
    </location>
</feature>
<feature type="compositionally biased region" description="Basic and acidic residues" evidence="17">
    <location>
        <begin position="154"/>
        <end position="187"/>
    </location>
</feature>
<feature type="compositionally biased region" description="Polar residues" evidence="17">
    <location>
        <begin position="250"/>
        <end position="280"/>
    </location>
</feature>
<evidence type="ECO:0000256" key="2">
    <source>
        <dbReference type="ARBA" id="ARBA00001947"/>
    </source>
</evidence>
<dbReference type="InterPro" id="IPR004659">
    <property type="entry name" value="RNase_E/G"/>
</dbReference>
<evidence type="ECO:0000256" key="11">
    <source>
        <dbReference type="ARBA" id="ARBA00022833"/>
    </source>
</evidence>
<comment type="caution">
    <text evidence="19">The sequence shown here is derived from an EMBL/GenBank/DDBJ whole genome shotgun (WGS) entry which is preliminary data.</text>
</comment>
<evidence type="ECO:0000313" key="19">
    <source>
        <dbReference type="EMBL" id="MCT2117205.1"/>
    </source>
</evidence>
<feature type="compositionally biased region" description="Acidic residues" evidence="17">
    <location>
        <begin position="1132"/>
        <end position="1141"/>
    </location>
</feature>
<evidence type="ECO:0000259" key="18">
    <source>
        <dbReference type="PROSITE" id="PS50126"/>
    </source>
</evidence>
<evidence type="ECO:0000256" key="15">
    <source>
        <dbReference type="ARBA" id="ARBA00066879"/>
    </source>
</evidence>
<dbReference type="GO" id="GO:0008995">
    <property type="term" value="F:ribonuclease E activity"/>
    <property type="evidence" value="ECO:0007669"/>
    <property type="project" value="UniProtKB-EC"/>
</dbReference>
<dbReference type="GO" id="GO:0046872">
    <property type="term" value="F:metal ion binding"/>
    <property type="evidence" value="ECO:0007669"/>
    <property type="project" value="UniProtKB-KW"/>
</dbReference>
<keyword evidence="9" id="KW-0479">Metal-binding</keyword>
<dbReference type="InterPro" id="IPR019307">
    <property type="entry name" value="RNA-bd_AU-1/RNase_E/G"/>
</dbReference>
<feature type="compositionally biased region" description="Basic residues" evidence="17">
    <location>
        <begin position="141"/>
        <end position="151"/>
    </location>
</feature>
<comment type="subcellular location">
    <subcellularLocation>
        <location evidence="3">Cytoplasm</location>
    </subcellularLocation>
</comment>
<dbReference type="GO" id="GO:0008033">
    <property type="term" value="P:tRNA processing"/>
    <property type="evidence" value="ECO:0007669"/>
    <property type="project" value="UniProtKB-KW"/>
</dbReference>
<dbReference type="GO" id="GO:0005737">
    <property type="term" value="C:cytoplasm"/>
    <property type="evidence" value="ECO:0007669"/>
    <property type="project" value="UniProtKB-SubCell"/>
</dbReference>
<dbReference type="Proteomes" id="UP001206890">
    <property type="component" value="Unassembled WGS sequence"/>
</dbReference>
<dbReference type="GO" id="GO:0006397">
    <property type="term" value="P:mRNA processing"/>
    <property type="evidence" value="ECO:0007669"/>
    <property type="project" value="UniProtKB-KW"/>
</dbReference>
<dbReference type="Gene3D" id="1.10.10.2480">
    <property type="match status" value="1"/>
</dbReference>
<dbReference type="Gene3D" id="2.40.50.140">
    <property type="entry name" value="Nucleic acid-binding proteins"/>
    <property type="match status" value="1"/>
</dbReference>
<dbReference type="FunFam" id="2.40.50.140:FF:000066">
    <property type="entry name" value="Ribonuclease E"/>
    <property type="match status" value="1"/>
</dbReference>
<feature type="compositionally biased region" description="Acidic residues" evidence="17">
    <location>
        <begin position="378"/>
        <end position="395"/>
    </location>
</feature>
<feature type="region of interest" description="Disordered" evidence="17">
    <location>
        <begin position="922"/>
        <end position="973"/>
    </location>
</feature>
<evidence type="ECO:0000256" key="4">
    <source>
        <dbReference type="ARBA" id="ARBA00005522"/>
    </source>
</evidence>
<feature type="compositionally biased region" description="Low complexity" evidence="17">
    <location>
        <begin position="1099"/>
        <end position="1114"/>
    </location>
</feature>
<dbReference type="EC" id="3.1.26.12" evidence="15"/>
<organism evidence="19 20">
    <name type="scientific">Dietzia cinnamea</name>
    <dbReference type="NCBI Taxonomy" id="321318"/>
    <lineage>
        <taxon>Bacteria</taxon>
        <taxon>Bacillati</taxon>
        <taxon>Actinomycetota</taxon>
        <taxon>Actinomycetes</taxon>
        <taxon>Mycobacteriales</taxon>
        <taxon>Dietziaceae</taxon>
        <taxon>Dietzia</taxon>
    </lineage>
</organism>
<evidence type="ECO:0000256" key="12">
    <source>
        <dbReference type="ARBA" id="ARBA00022842"/>
    </source>
</evidence>
<keyword evidence="10" id="KW-0378">Hydrolase</keyword>
<evidence type="ECO:0000256" key="7">
    <source>
        <dbReference type="ARBA" id="ARBA00022664"/>
    </source>
</evidence>
<dbReference type="Pfam" id="PF10150">
    <property type="entry name" value="RNase_E_G"/>
    <property type="match status" value="1"/>
</dbReference>
<comment type="catalytic activity">
    <reaction evidence="14">
        <text>Endonucleolytic cleavage of single-stranded RNA in A- and U-rich regions.</text>
        <dbReference type="EC" id="3.1.26.12"/>
    </reaction>
</comment>
<dbReference type="SMART" id="SM00316">
    <property type="entry name" value="S1"/>
    <property type="match status" value="1"/>
</dbReference>